<dbReference type="Proteomes" id="UP000030653">
    <property type="component" value="Unassembled WGS sequence"/>
</dbReference>
<dbReference type="InterPro" id="IPR019826">
    <property type="entry name" value="Carboxylesterase_B_AS"/>
</dbReference>
<dbReference type="GO" id="GO:0016787">
    <property type="term" value="F:hydrolase activity"/>
    <property type="evidence" value="ECO:0007669"/>
    <property type="project" value="UniProtKB-KW"/>
</dbReference>
<dbReference type="InterPro" id="IPR029058">
    <property type="entry name" value="AB_hydrolase_fold"/>
</dbReference>
<dbReference type="SUPFAM" id="SSF53474">
    <property type="entry name" value="alpha/beta-Hydrolases"/>
    <property type="match status" value="1"/>
</dbReference>
<dbReference type="AlphaFoldDB" id="M5GBT1"/>
<keyword evidence="6" id="KW-1185">Reference proteome</keyword>
<feature type="domain" description="Carboxylesterase type B" evidence="4">
    <location>
        <begin position="57"/>
        <end position="513"/>
    </location>
</feature>
<proteinExistence type="inferred from homology"/>
<keyword evidence="2 3" id="KW-0378">Hydrolase</keyword>
<dbReference type="EC" id="3.1.1.-" evidence="3"/>
<dbReference type="InterPro" id="IPR002018">
    <property type="entry name" value="CarbesteraseB"/>
</dbReference>
<dbReference type="ESTHER" id="dacsp-m5gbt1">
    <property type="family name" value="Fungal_carboxylesterase_lipase"/>
</dbReference>
<dbReference type="PROSITE" id="PS00122">
    <property type="entry name" value="CARBOXYLESTERASE_B_1"/>
    <property type="match status" value="1"/>
</dbReference>
<dbReference type="OrthoDB" id="408631at2759"/>
<evidence type="ECO:0000256" key="3">
    <source>
        <dbReference type="RuleBase" id="RU361235"/>
    </source>
</evidence>
<dbReference type="PANTHER" id="PTHR11559">
    <property type="entry name" value="CARBOXYLESTERASE"/>
    <property type="match status" value="1"/>
</dbReference>
<dbReference type="Gene3D" id="3.40.50.1820">
    <property type="entry name" value="alpha/beta hydrolase"/>
    <property type="match status" value="1"/>
</dbReference>
<gene>
    <name evidence="5" type="ORF">DACRYDRAFT_73905</name>
</gene>
<evidence type="ECO:0000313" key="6">
    <source>
        <dbReference type="Proteomes" id="UP000030653"/>
    </source>
</evidence>
<reference evidence="5 6" key="1">
    <citation type="journal article" date="2012" name="Science">
        <title>The Paleozoic origin of enzymatic lignin decomposition reconstructed from 31 fungal genomes.</title>
        <authorList>
            <person name="Floudas D."/>
            <person name="Binder M."/>
            <person name="Riley R."/>
            <person name="Barry K."/>
            <person name="Blanchette R.A."/>
            <person name="Henrissat B."/>
            <person name="Martinez A.T."/>
            <person name="Otillar R."/>
            <person name="Spatafora J.W."/>
            <person name="Yadav J.S."/>
            <person name="Aerts A."/>
            <person name="Benoit I."/>
            <person name="Boyd A."/>
            <person name="Carlson A."/>
            <person name="Copeland A."/>
            <person name="Coutinho P.M."/>
            <person name="de Vries R.P."/>
            <person name="Ferreira P."/>
            <person name="Findley K."/>
            <person name="Foster B."/>
            <person name="Gaskell J."/>
            <person name="Glotzer D."/>
            <person name="Gorecki P."/>
            <person name="Heitman J."/>
            <person name="Hesse C."/>
            <person name="Hori C."/>
            <person name="Igarashi K."/>
            <person name="Jurgens J.A."/>
            <person name="Kallen N."/>
            <person name="Kersten P."/>
            <person name="Kohler A."/>
            <person name="Kuees U."/>
            <person name="Kumar T.K.A."/>
            <person name="Kuo A."/>
            <person name="LaButti K."/>
            <person name="Larrondo L.F."/>
            <person name="Lindquist E."/>
            <person name="Ling A."/>
            <person name="Lombard V."/>
            <person name="Lucas S."/>
            <person name="Lundell T."/>
            <person name="Martin R."/>
            <person name="McLaughlin D.J."/>
            <person name="Morgenstern I."/>
            <person name="Morin E."/>
            <person name="Murat C."/>
            <person name="Nagy L.G."/>
            <person name="Nolan M."/>
            <person name="Ohm R.A."/>
            <person name="Patyshakuliyeva A."/>
            <person name="Rokas A."/>
            <person name="Ruiz-Duenas F.J."/>
            <person name="Sabat G."/>
            <person name="Salamov A."/>
            <person name="Samejima M."/>
            <person name="Schmutz J."/>
            <person name="Slot J.C."/>
            <person name="St John F."/>
            <person name="Stenlid J."/>
            <person name="Sun H."/>
            <person name="Sun S."/>
            <person name="Syed K."/>
            <person name="Tsang A."/>
            <person name="Wiebenga A."/>
            <person name="Young D."/>
            <person name="Pisabarro A."/>
            <person name="Eastwood D.C."/>
            <person name="Martin F."/>
            <person name="Cullen D."/>
            <person name="Grigoriev I.V."/>
            <person name="Hibbett D.S."/>
        </authorList>
    </citation>
    <scope>NUCLEOTIDE SEQUENCE [LARGE SCALE GENOMIC DNA]</scope>
    <source>
        <strain evidence="5 6">DJM-731 SS1</strain>
    </source>
</reference>
<keyword evidence="3" id="KW-0732">Signal</keyword>
<sequence>MKLLPAVSLGAWGVASVSATCLLDLGYARYSGHENTTTGCASILSFLNLHLKSITCRICVYYGVHHSQAPVGALRWEAPLPIEANNNFLSMGVINAATVGPTCIQGIPYWSNSTPGNPTSQEDCLRADVYMPIRPTSGSLPILVQVHGGGYTEGSSMSEPGDAIMYAANGSLVYVSIQYRLGGFGYLNSVEVRQNGSPNVGLLDQRAAMQWTQRYARYFGGDPSQITIIGGSAGGGSVMNQMILYGGVTSPPFRAAIAAEYPWWQPYKNDSALETQYRQLLTATGCSDLACLRALDETSLATASQEVYVQAYAAGSYGYGDFYFGPAVDGEIIRDLPSNEFKQGHFTKVPLLVNRDGYEGVIFSNLSVTTMEEELEDMLNLFPYAGQSFINRLYELYPLSAYNSTFYHRAQVFDILRAVCLLFFAFNSTFYHRAQLFGDAVVECPTYWLSSAVSDAGLPVYKVLFYAGSEVHGATSPYLYFENNDGTYMANDTIGAYMKDWMVSFTTHLDPNAVSYSGLDKPYWPVWSDQSTGLGWNAMDVNFTEIGVVRDYDVSERCDWFHSQNAVIRN</sequence>
<dbReference type="InterPro" id="IPR050309">
    <property type="entry name" value="Type-B_Carboxylest/Lipase"/>
</dbReference>
<dbReference type="STRING" id="1858805.M5GBT1"/>
<dbReference type="HOGENOM" id="CLU_006586_10_7_1"/>
<organism evidence="5 6">
    <name type="scientific">Dacryopinax primogenitus (strain DJM 731)</name>
    <name type="common">Brown rot fungus</name>
    <dbReference type="NCBI Taxonomy" id="1858805"/>
    <lineage>
        <taxon>Eukaryota</taxon>
        <taxon>Fungi</taxon>
        <taxon>Dikarya</taxon>
        <taxon>Basidiomycota</taxon>
        <taxon>Agaricomycotina</taxon>
        <taxon>Dacrymycetes</taxon>
        <taxon>Dacrymycetales</taxon>
        <taxon>Dacrymycetaceae</taxon>
        <taxon>Dacryopinax</taxon>
    </lineage>
</organism>
<evidence type="ECO:0000313" key="5">
    <source>
        <dbReference type="EMBL" id="EJU06449.1"/>
    </source>
</evidence>
<comment type="similarity">
    <text evidence="1 3">Belongs to the type-B carboxylesterase/lipase family.</text>
</comment>
<feature type="chain" id="PRO_5005140967" description="Carboxylic ester hydrolase" evidence="3">
    <location>
        <begin position="20"/>
        <end position="570"/>
    </location>
</feature>
<name>M5GBT1_DACPD</name>
<protein>
    <recommendedName>
        <fullName evidence="3">Carboxylic ester hydrolase</fullName>
        <ecNumber evidence="3">3.1.1.-</ecNumber>
    </recommendedName>
</protein>
<dbReference type="RefSeq" id="XP_040633343.1">
    <property type="nucleotide sequence ID" value="XM_040776036.1"/>
</dbReference>
<dbReference type="Pfam" id="PF00135">
    <property type="entry name" value="COesterase"/>
    <property type="match status" value="1"/>
</dbReference>
<evidence type="ECO:0000256" key="1">
    <source>
        <dbReference type="ARBA" id="ARBA00005964"/>
    </source>
</evidence>
<feature type="signal peptide" evidence="3">
    <location>
        <begin position="1"/>
        <end position="19"/>
    </location>
</feature>
<evidence type="ECO:0000256" key="2">
    <source>
        <dbReference type="ARBA" id="ARBA00022801"/>
    </source>
</evidence>
<dbReference type="GeneID" id="63691098"/>
<accession>M5GBT1</accession>
<dbReference type="EMBL" id="JH795855">
    <property type="protein sequence ID" value="EJU06449.1"/>
    <property type="molecule type" value="Genomic_DNA"/>
</dbReference>
<dbReference type="OMA" id="DERCEFW"/>
<evidence type="ECO:0000259" key="4">
    <source>
        <dbReference type="Pfam" id="PF00135"/>
    </source>
</evidence>